<keyword evidence="4 9" id="KW-0732">Signal</keyword>
<evidence type="ECO:0000313" key="11">
    <source>
        <dbReference type="RefSeq" id="XP_017776327.1"/>
    </source>
</evidence>
<evidence type="ECO:0000256" key="7">
    <source>
        <dbReference type="ARBA" id="ARBA00023180"/>
    </source>
</evidence>
<keyword evidence="5 8" id="KW-1133">Transmembrane helix</keyword>
<proteinExistence type="inferred from homology"/>
<evidence type="ECO:0000256" key="8">
    <source>
        <dbReference type="SAM" id="Phobius"/>
    </source>
</evidence>
<dbReference type="Proteomes" id="UP000695000">
    <property type="component" value="Unplaced"/>
</dbReference>
<evidence type="ECO:0000256" key="4">
    <source>
        <dbReference type="ARBA" id="ARBA00022729"/>
    </source>
</evidence>
<dbReference type="Pfam" id="PF06679">
    <property type="entry name" value="DUF1180"/>
    <property type="match status" value="1"/>
</dbReference>
<evidence type="ECO:0000256" key="9">
    <source>
        <dbReference type="SAM" id="SignalP"/>
    </source>
</evidence>
<protein>
    <submittedName>
        <fullName evidence="11">Uncharacterized protein LOC108562478</fullName>
    </submittedName>
</protein>
<name>A0ABM1MP27_NICVS</name>
<evidence type="ECO:0000256" key="1">
    <source>
        <dbReference type="ARBA" id="ARBA00004479"/>
    </source>
</evidence>
<keyword evidence="3 8" id="KW-0812">Transmembrane</keyword>
<keyword evidence="7" id="KW-0325">Glycoprotein</keyword>
<keyword evidence="10" id="KW-1185">Reference proteome</keyword>
<reference evidence="11" key="1">
    <citation type="submission" date="2025-08" db="UniProtKB">
        <authorList>
            <consortium name="RefSeq"/>
        </authorList>
    </citation>
    <scope>IDENTIFICATION</scope>
    <source>
        <tissue evidence="11">Whole Larva</tissue>
    </source>
</reference>
<keyword evidence="6 8" id="KW-0472">Membrane</keyword>
<dbReference type="PANTHER" id="PTHR28607:SF4">
    <property type="entry name" value="TRANSMEMBRANE PROTEIN"/>
    <property type="match status" value="1"/>
</dbReference>
<comment type="similarity">
    <text evidence="2">Belongs to the FAM174 family.</text>
</comment>
<comment type="subcellular location">
    <subcellularLocation>
        <location evidence="1">Membrane</location>
        <topology evidence="1">Single-pass type I membrane protein</topology>
    </subcellularLocation>
</comment>
<organism evidence="10 11">
    <name type="scientific">Nicrophorus vespilloides</name>
    <name type="common">Boreal carrion beetle</name>
    <dbReference type="NCBI Taxonomy" id="110193"/>
    <lineage>
        <taxon>Eukaryota</taxon>
        <taxon>Metazoa</taxon>
        <taxon>Ecdysozoa</taxon>
        <taxon>Arthropoda</taxon>
        <taxon>Hexapoda</taxon>
        <taxon>Insecta</taxon>
        <taxon>Pterygota</taxon>
        <taxon>Neoptera</taxon>
        <taxon>Endopterygota</taxon>
        <taxon>Coleoptera</taxon>
        <taxon>Polyphaga</taxon>
        <taxon>Staphyliniformia</taxon>
        <taxon>Silphidae</taxon>
        <taxon>Nicrophorinae</taxon>
        <taxon>Nicrophorus</taxon>
    </lineage>
</organism>
<evidence type="ECO:0000313" key="10">
    <source>
        <dbReference type="Proteomes" id="UP000695000"/>
    </source>
</evidence>
<dbReference type="GeneID" id="108562478"/>
<feature type="transmembrane region" description="Helical" evidence="8">
    <location>
        <begin position="75"/>
        <end position="96"/>
    </location>
</feature>
<dbReference type="PANTHER" id="PTHR28607">
    <property type="entry name" value="EXPRESSED PROTEIN"/>
    <property type="match status" value="1"/>
</dbReference>
<dbReference type="InterPro" id="IPR009565">
    <property type="entry name" value="FAM174-like"/>
</dbReference>
<sequence length="148" mass="16611">MLLLIYLILGLHISYGMNETIHVEGTKAIQNAQSIVNSTKQQLGNITNSLPLDKSVDISLKFPHPPDNDLLQSGALLRAFYVVLGVTIILLSYIGFRMFRLRKGTKPPVMVKKYGILTNRSDVEMVPLPLSEDEDDDTIFEINNVNNR</sequence>
<dbReference type="RefSeq" id="XP_017776327.1">
    <property type="nucleotide sequence ID" value="XM_017920838.1"/>
</dbReference>
<accession>A0ABM1MP27</accession>
<evidence type="ECO:0000256" key="2">
    <source>
        <dbReference type="ARBA" id="ARBA00006986"/>
    </source>
</evidence>
<feature type="chain" id="PRO_5045627115" evidence="9">
    <location>
        <begin position="17"/>
        <end position="148"/>
    </location>
</feature>
<evidence type="ECO:0000256" key="3">
    <source>
        <dbReference type="ARBA" id="ARBA00022692"/>
    </source>
</evidence>
<evidence type="ECO:0000256" key="6">
    <source>
        <dbReference type="ARBA" id="ARBA00023136"/>
    </source>
</evidence>
<gene>
    <name evidence="11" type="primary">LOC108562478</name>
</gene>
<feature type="signal peptide" evidence="9">
    <location>
        <begin position="1"/>
        <end position="16"/>
    </location>
</feature>
<evidence type="ECO:0000256" key="5">
    <source>
        <dbReference type="ARBA" id="ARBA00022989"/>
    </source>
</evidence>